<dbReference type="AlphaFoldDB" id="A0AAD9JZL1"/>
<feature type="region of interest" description="Disordered" evidence="11">
    <location>
        <begin position="536"/>
        <end position="560"/>
    </location>
</feature>
<keyword evidence="3" id="KW-0328">Glycosyltransferase</keyword>
<evidence type="ECO:0000256" key="3">
    <source>
        <dbReference type="ARBA" id="ARBA00022676"/>
    </source>
</evidence>
<dbReference type="PANTHER" id="PTHR12203:SF122">
    <property type="entry name" value="GLYCOSYL TRANSFERASE CAP10 DOMAIN-CONTAINING PROTEIN"/>
    <property type="match status" value="1"/>
</dbReference>
<evidence type="ECO:0000256" key="11">
    <source>
        <dbReference type="SAM" id="MobiDB-lite"/>
    </source>
</evidence>
<dbReference type="InterPro" id="IPR001298">
    <property type="entry name" value="Filamin/ABP280_rpt"/>
</dbReference>
<dbReference type="GO" id="GO:0046527">
    <property type="term" value="F:glucosyltransferase activity"/>
    <property type="evidence" value="ECO:0007669"/>
    <property type="project" value="TreeGrafter"/>
</dbReference>
<evidence type="ECO:0000259" key="13">
    <source>
        <dbReference type="SMART" id="SM00672"/>
    </source>
</evidence>
<sequence length="560" mass="64829">MFLRNARETTIFQSAVSLLCLLIYTSTRNQSLASTSTSTTSTTSQSSSSSDEKSLPEVDPDKCLVWGSGLKSDIVLPARYFMIQLVDKSGVNITKSVGEQPFEIGIKTINAARIRVWIRTTDRNDGSYVVQYKLYHSVDTMKIEITFNGVDIGQSPYTLKGSVYHEKCYCPNPSIDQWMESMSCDRYVYTQIEHDLKPFPTIDMRVVEKEVVQRFNIRGAHSLCHYVVKDNKVYRKTYGEHVGFKMFMDAVLLSLTRKVHLPDFEFFVNLGDWPLVKHQRPDPQPVFSWCGSDETYDVVMPTYDVTESTLETLGRCDSSNQSMEMPTYDAPEEKLKNSCRVSLDLVSVQGAKAPKWNEKSSLAFWRGRDSRQERLDLVRMSMKYPDIIDARLTNMFFFKKENDLGELVKHISFFDFFKYKYQLNIDGTVAAYRFPYLLGGDSLVLKQDSPYYEYFYNLLKPYEHYIPFKHDLSDLLEVIQWAKDNDDQVQKISENARQFVRDNLMAENVFCYHVVLFKNYAKRLTGPVKVQEDMELVEQPTDSDSKCDCRRRGKAPNEEL</sequence>
<proteinExistence type="inferred from homology"/>
<feature type="region of interest" description="Disordered" evidence="11">
    <location>
        <begin position="34"/>
        <end position="57"/>
    </location>
</feature>
<feature type="signal peptide" evidence="12">
    <location>
        <begin position="1"/>
        <end position="27"/>
    </location>
</feature>
<comment type="similarity">
    <text evidence="2">Belongs to the KDELC family.</text>
</comment>
<dbReference type="GO" id="GO:0012505">
    <property type="term" value="C:endomembrane system"/>
    <property type="evidence" value="ECO:0007669"/>
    <property type="project" value="TreeGrafter"/>
</dbReference>
<dbReference type="SMART" id="SM00672">
    <property type="entry name" value="CAP10"/>
    <property type="match status" value="1"/>
</dbReference>
<keyword evidence="5 12" id="KW-0732">Signal</keyword>
<evidence type="ECO:0000256" key="7">
    <source>
        <dbReference type="ARBA" id="ARBA00023180"/>
    </source>
</evidence>
<gene>
    <name evidence="14" type="ORF">LSH36_102g03063</name>
</gene>
<feature type="chain" id="PRO_5041914524" description="Glycosyl transferase CAP10 domain-containing protein" evidence="12">
    <location>
        <begin position="28"/>
        <end position="560"/>
    </location>
</feature>
<comment type="caution">
    <text evidence="14">The sequence shown here is derived from an EMBL/GenBank/DDBJ whole genome shotgun (WGS) entry which is preliminary data.</text>
</comment>
<evidence type="ECO:0000313" key="14">
    <source>
        <dbReference type="EMBL" id="KAK2162177.1"/>
    </source>
</evidence>
<evidence type="ECO:0000256" key="2">
    <source>
        <dbReference type="ARBA" id="ARBA00006063"/>
    </source>
</evidence>
<evidence type="ECO:0000256" key="5">
    <source>
        <dbReference type="ARBA" id="ARBA00022729"/>
    </source>
</evidence>
<dbReference type="Pfam" id="PF05686">
    <property type="entry name" value="Glyco_transf_90"/>
    <property type="match status" value="1"/>
</dbReference>
<dbReference type="InterPro" id="IPR051091">
    <property type="entry name" value="O-Glucosyltr/Glycosyltrsf_90"/>
</dbReference>
<dbReference type="Pfam" id="PF00630">
    <property type="entry name" value="Filamin"/>
    <property type="match status" value="1"/>
</dbReference>
<dbReference type="Proteomes" id="UP001208570">
    <property type="component" value="Unassembled WGS sequence"/>
</dbReference>
<feature type="compositionally biased region" description="Low complexity" evidence="11">
    <location>
        <begin position="34"/>
        <end position="49"/>
    </location>
</feature>
<keyword evidence="15" id="KW-1185">Reference proteome</keyword>
<dbReference type="Gene3D" id="2.60.40.10">
    <property type="entry name" value="Immunoglobulins"/>
    <property type="match status" value="1"/>
</dbReference>
<dbReference type="InterPro" id="IPR006598">
    <property type="entry name" value="CAP10"/>
</dbReference>
<dbReference type="SMART" id="SM00557">
    <property type="entry name" value="IG_FLMN"/>
    <property type="match status" value="1"/>
</dbReference>
<evidence type="ECO:0000256" key="4">
    <source>
        <dbReference type="ARBA" id="ARBA00022679"/>
    </source>
</evidence>
<dbReference type="PANTHER" id="PTHR12203">
    <property type="entry name" value="KDEL LYS-ASP-GLU-LEU CONTAINING - RELATED"/>
    <property type="match status" value="1"/>
</dbReference>
<feature type="compositionally biased region" description="Basic and acidic residues" evidence="11">
    <location>
        <begin position="543"/>
        <end position="560"/>
    </location>
</feature>
<comment type="catalytic activity">
    <reaction evidence="8">
        <text>L-seryl-[EGF-like domain protein] + UDP-alpha-D-xylose = 3-O-(beta-D-xylosyl)-L-seryl-[EGF-like domain protein] + UDP + H(+)</text>
        <dbReference type="Rhea" id="RHEA:62016"/>
        <dbReference type="Rhea" id="RHEA-COMP:16010"/>
        <dbReference type="Rhea" id="RHEA-COMP:16011"/>
        <dbReference type="ChEBI" id="CHEBI:15378"/>
        <dbReference type="ChEBI" id="CHEBI:29999"/>
        <dbReference type="ChEBI" id="CHEBI:57632"/>
        <dbReference type="ChEBI" id="CHEBI:58223"/>
        <dbReference type="ChEBI" id="CHEBI:132085"/>
    </reaction>
</comment>
<dbReference type="EMBL" id="JAODUP010000102">
    <property type="protein sequence ID" value="KAK2162177.1"/>
    <property type="molecule type" value="Genomic_DNA"/>
</dbReference>
<comment type="pathway">
    <text evidence="1">Protein modification; protein glycosylation.</text>
</comment>
<reference evidence="14" key="1">
    <citation type="journal article" date="2023" name="Mol. Biol. Evol.">
        <title>Third-Generation Sequencing Reveals the Adaptive Role of the Epigenome in Three Deep-Sea Polychaetes.</title>
        <authorList>
            <person name="Perez M."/>
            <person name="Aroh O."/>
            <person name="Sun Y."/>
            <person name="Lan Y."/>
            <person name="Juniper S.K."/>
            <person name="Young C.R."/>
            <person name="Angers B."/>
            <person name="Qian P.Y."/>
        </authorList>
    </citation>
    <scope>NUCLEOTIDE SEQUENCE</scope>
    <source>
        <strain evidence="14">P08H-3</strain>
    </source>
</reference>
<dbReference type="InterPro" id="IPR014756">
    <property type="entry name" value="Ig_E-set"/>
</dbReference>
<dbReference type="InterPro" id="IPR017868">
    <property type="entry name" value="Filamin/ABP280_repeat-like"/>
</dbReference>
<keyword evidence="7" id="KW-0325">Glycoprotein</keyword>
<evidence type="ECO:0000256" key="9">
    <source>
        <dbReference type="ARBA" id="ARBA00049246"/>
    </source>
</evidence>
<evidence type="ECO:0000256" key="6">
    <source>
        <dbReference type="ARBA" id="ARBA00022824"/>
    </source>
</evidence>
<dbReference type="PROSITE" id="PS50194">
    <property type="entry name" value="FILAMIN_REPEAT"/>
    <property type="match status" value="1"/>
</dbReference>
<evidence type="ECO:0000256" key="10">
    <source>
        <dbReference type="PROSITE-ProRule" id="PRU00087"/>
    </source>
</evidence>
<evidence type="ECO:0000313" key="15">
    <source>
        <dbReference type="Proteomes" id="UP001208570"/>
    </source>
</evidence>
<evidence type="ECO:0000256" key="1">
    <source>
        <dbReference type="ARBA" id="ARBA00004922"/>
    </source>
</evidence>
<keyword evidence="6" id="KW-0256">Endoplasmic reticulum</keyword>
<evidence type="ECO:0000256" key="12">
    <source>
        <dbReference type="SAM" id="SignalP"/>
    </source>
</evidence>
<protein>
    <recommendedName>
        <fullName evidence="13">Glycosyl transferase CAP10 domain-containing protein</fullName>
    </recommendedName>
</protein>
<feature type="domain" description="Glycosyl transferase CAP10" evidence="13">
    <location>
        <begin position="260"/>
        <end position="527"/>
    </location>
</feature>
<keyword evidence="4" id="KW-0808">Transferase</keyword>
<dbReference type="SUPFAM" id="SSF81296">
    <property type="entry name" value="E set domains"/>
    <property type="match status" value="1"/>
</dbReference>
<comment type="catalytic activity">
    <reaction evidence="9">
        <text>L-seryl-[EGF-like domain protein] + UDP-alpha-D-glucose = 3-O-(beta-D-glucosyl)-L-seryl-[EGF-like domain protein] + UDP + H(+)</text>
        <dbReference type="Rhea" id="RHEA:58116"/>
        <dbReference type="Rhea" id="RHEA-COMP:14610"/>
        <dbReference type="Rhea" id="RHEA-COMP:16010"/>
        <dbReference type="ChEBI" id="CHEBI:15378"/>
        <dbReference type="ChEBI" id="CHEBI:29999"/>
        <dbReference type="ChEBI" id="CHEBI:58223"/>
        <dbReference type="ChEBI" id="CHEBI:58885"/>
        <dbReference type="ChEBI" id="CHEBI:140576"/>
    </reaction>
</comment>
<dbReference type="FunFam" id="2.60.40.10:FF:000419">
    <property type="entry name" value="KDEL (Lys-Asp-Glu-Leu) containing 1"/>
    <property type="match status" value="1"/>
</dbReference>
<evidence type="ECO:0000256" key="8">
    <source>
        <dbReference type="ARBA" id="ARBA00047553"/>
    </source>
</evidence>
<accession>A0AAD9JZL1</accession>
<dbReference type="InterPro" id="IPR013783">
    <property type="entry name" value="Ig-like_fold"/>
</dbReference>
<name>A0AAD9JZL1_9ANNE</name>
<organism evidence="14 15">
    <name type="scientific">Paralvinella palmiformis</name>
    <dbReference type="NCBI Taxonomy" id="53620"/>
    <lineage>
        <taxon>Eukaryota</taxon>
        <taxon>Metazoa</taxon>
        <taxon>Spiralia</taxon>
        <taxon>Lophotrochozoa</taxon>
        <taxon>Annelida</taxon>
        <taxon>Polychaeta</taxon>
        <taxon>Sedentaria</taxon>
        <taxon>Canalipalpata</taxon>
        <taxon>Terebellida</taxon>
        <taxon>Terebelliformia</taxon>
        <taxon>Alvinellidae</taxon>
        <taxon>Paralvinella</taxon>
    </lineage>
</organism>
<feature type="repeat" description="Filamin" evidence="10">
    <location>
        <begin position="55"/>
        <end position="161"/>
    </location>
</feature>